<feature type="domain" description="DUF5641" evidence="1">
    <location>
        <begin position="22"/>
        <end position="95"/>
    </location>
</feature>
<dbReference type="Pfam" id="PF18701">
    <property type="entry name" value="DUF5641"/>
    <property type="match status" value="1"/>
</dbReference>
<name>A0AA47MQL1_MERPO</name>
<protein>
    <recommendedName>
        <fullName evidence="1">DUF5641 domain-containing protein</fullName>
    </recommendedName>
</protein>
<dbReference type="AlphaFoldDB" id="A0AA47MQL1"/>
<dbReference type="InterPro" id="IPR040676">
    <property type="entry name" value="DUF5641"/>
</dbReference>
<reference evidence="2" key="1">
    <citation type="journal article" date="2023" name="Front. Mar. Sci.">
        <title>A new Merluccius polli reference genome to investigate the effects of global change in West African waters.</title>
        <authorList>
            <person name="Mateo J.L."/>
            <person name="Blanco-Fernandez C."/>
            <person name="Garcia-Vazquez E."/>
            <person name="Machado-Schiaffino G."/>
        </authorList>
    </citation>
    <scope>NUCLEOTIDE SEQUENCE</scope>
    <source>
        <strain evidence="2">C29</strain>
        <tissue evidence="2">Fin</tissue>
    </source>
</reference>
<organism evidence="2 3">
    <name type="scientific">Merluccius polli</name>
    <name type="common">Benguela hake</name>
    <name type="synonym">Merluccius cadenati</name>
    <dbReference type="NCBI Taxonomy" id="89951"/>
    <lineage>
        <taxon>Eukaryota</taxon>
        <taxon>Metazoa</taxon>
        <taxon>Chordata</taxon>
        <taxon>Craniata</taxon>
        <taxon>Vertebrata</taxon>
        <taxon>Euteleostomi</taxon>
        <taxon>Actinopterygii</taxon>
        <taxon>Neopterygii</taxon>
        <taxon>Teleostei</taxon>
        <taxon>Neoteleostei</taxon>
        <taxon>Acanthomorphata</taxon>
        <taxon>Zeiogadaria</taxon>
        <taxon>Gadariae</taxon>
        <taxon>Gadiformes</taxon>
        <taxon>Gadoidei</taxon>
        <taxon>Merlucciidae</taxon>
        <taxon>Merluccius</taxon>
    </lineage>
</organism>
<evidence type="ECO:0000259" key="1">
    <source>
        <dbReference type="Pfam" id="PF18701"/>
    </source>
</evidence>
<keyword evidence="3" id="KW-1185">Reference proteome</keyword>
<proteinExistence type="predicted"/>
<gene>
    <name evidence="2" type="ORF">N1851_017233</name>
</gene>
<evidence type="ECO:0000313" key="3">
    <source>
        <dbReference type="Proteomes" id="UP001174136"/>
    </source>
</evidence>
<evidence type="ECO:0000313" key="2">
    <source>
        <dbReference type="EMBL" id="KAK0144385.1"/>
    </source>
</evidence>
<dbReference type="PANTHER" id="PTHR47331">
    <property type="entry name" value="PHD-TYPE DOMAIN-CONTAINING PROTEIN"/>
    <property type="match status" value="1"/>
</dbReference>
<dbReference type="Proteomes" id="UP001174136">
    <property type="component" value="Unassembled WGS sequence"/>
</dbReference>
<accession>A0AA47MQL1</accession>
<dbReference type="EMBL" id="JAOPHQ010003137">
    <property type="protein sequence ID" value="KAK0144385.1"/>
    <property type="molecule type" value="Genomic_DNA"/>
</dbReference>
<sequence length="157" mass="18180">MKATVPLPPPGIFVAEDLYAKKRWRRVQYLAEQFWGRWRKEYLANIALRQRWHSPRRNVKPGDVVIVKEEGIPRCEWRLGRVTEVCKGKDGLVNKLITNIVNIMNPKVKSMHHSEHVLTWSTQRGKLGSRESGNYCASLRESNCATPTLTKNQKKDT</sequence>
<comment type="caution">
    <text evidence="2">The sequence shown here is derived from an EMBL/GenBank/DDBJ whole genome shotgun (WGS) entry which is preliminary data.</text>
</comment>
<dbReference type="PANTHER" id="PTHR47331:SF5">
    <property type="entry name" value="RIBONUCLEASE H"/>
    <property type="match status" value="1"/>
</dbReference>